<dbReference type="Pfam" id="PF26295">
    <property type="entry name" value="PDDEXK_17"/>
    <property type="match status" value="1"/>
</dbReference>
<feature type="region of interest" description="Disordered" evidence="1">
    <location>
        <begin position="1"/>
        <end position="41"/>
    </location>
</feature>
<evidence type="ECO:0000256" key="1">
    <source>
        <dbReference type="SAM" id="MobiDB-lite"/>
    </source>
</evidence>
<protein>
    <submittedName>
        <fullName evidence="4">Uncharacterized protein</fullName>
    </submittedName>
</protein>
<name>A0AAV3UQ57_9EURY</name>
<dbReference type="GeneID" id="68615896"/>
<dbReference type="EMBL" id="BAABKX010000026">
    <property type="protein sequence ID" value="GAA5063440.1"/>
    <property type="molecule type" value="Genomic_DNA"/>
</dbReference>
<evidence type="ECO:0000259" key="3">
    <source>
        <dbReference type="Pfam" id="PF26297"/>
    </source>
</evidence>
<proteinExistence type="predicted"/>
<keyword evidence="5" id="KW-1185">Reference proteome</keyword>
<comment type="caution">
    <text evidence="4">The sequence shown here is derived from an EMBL/GenBank/DDBJ whole genome shotgun (WGS) entry which is preliminary data.</text>
</comment>
<reference evidence="4 5" key="1">
    <citation type="journal article" date="2019" name="Int. J. Syst. Evol. Microbiol.">
        <title>The Global Catalogue of Microorganisms (GCM) 10K type strain sequencing project: providing services to taxonomists for standard genome sequencing and annotation.</title>
        <authorList>
            <consortium name="The Broad Institute Genomics Platform"/>
            <consortium name="The Broad Institute Genome Sequencing Center for Infectious Disease"/>
            <person name="Wu L."/>
            <person name="Ma J."/>
        </authorList>
    </citation>
    <scope>NUCLEOTIDE SEQUENCE [LARGE SCALE GENOMIC DNA]</scope>
    <source>
        <strain evidence="4 5">JCM 17504</strain>
    </source>
</reference>
<feature type="domain" description="PD-(D/E)XK nuclease-like" evidence="2">
    <location>
        <begin position="136"/>
        <end position="264"/>
    </location>
</feature>
<dbReference type="RefSeq" id="WP_227777189.1">
    <property type="nucleotide sequence ID" value="NZ_BAABKX010000026.1"/>
</dbReference>
<dbReference type="Pfam" id="PF26297">
    <property type="entry name" value="DUF8081"/>
    <property type="match status" value="1"/>
</dbReference>
<sequence>MPDPEPDTVQLQFDKGSLVNRSSEDETTSDEYTAEPITPGDRTGFTVEVKDNAIEVNTTISEIITTHGRTLDFGSRAHAGAYASQLSAGDGSLRIQAAPANDPRDVDAYLLADHTPSITKPAATDGETWTFDVGANLYGALGEAILTSAPKPHALYYFVRQDLEVDDRELESGLALEIKSGRPISVDHPDGEKRWTPDCIVRAADGWDGCVLARYYCEIKTGNASFERSQGVVMEELTAQERVLKIRVRIEDLPEQYSLRINEVTPAE</sequence>
<evidence type="ECO:0000313" key="4">
    <source>
        <dbReference type="EMBL" id="GAA5063440.1"/>
    </source>
</evidence>
<organism evidence="4 5">
    <name type="scientific">Haladaptatus pallidirubidus</name>
    <dbReference type="NCBI Taxonomy" id="1008152"/>
    <lineage>
        <taxon>Archaea</taxon>
        <taxon>Methanobacteriati</taxon>
        <taxon>Methanobacteriota</taxon>
        <taxon>Stenosarchaea group</taxon>
        <taxon>Halobacteria</taxon>
        <taxon>Halobacteriales</taxon>
        <taxon>Haladaptataceae</taxon>
        <taxon>Haladaptatus</taxon>
    </lineage>
</organism>
<dbReference type="InterPro" id="IPR058394">
    <property type="entry name" value="DUF8081"/>
</dbReference>
<evidence type="ECO:0000259" key="2">
    <source>
        <dbReference type="Pfam" id="PF26295"/>
    </source>
</evidence>
<dbReference type="Proteomes" id="UP001501729">
    <property type="component" value="Unassembled WGS sequence"/>
</dbReference>
<dbReference type="AlphaFoldDB" id="A0AAV3UQ57"/>
<gene>
    <name evidence="4" type="ORF">GCM10025751_51900</name>
</gene>
<feature type="domain" description="DUF8081" evidence="3">
    <location>
        <begin position="45"/>
        <end position="111"/>
    </location>
</feature>
<dbReference type="InterPro" id="IPR059118">
    <property type="entry name" value="PDDEXK_dom_halobact"/>
</dbReference>
<evidence type="ECO:0000313" key="5">
    <source>
        <dbReference type="Proteomes" id="UP001501729"/>
    </source>
</evidence>
<accession>A0AAV3UQ57</accession>